<evidence type="ECO:0000313" key="1">
    <source>
        <dbReference type="EMBL" id="AMB61092.1"/>
    </source>
</evidence>
<reference evidence="2" key="1">
    <citation type="submission" date="2015-03" db="EMBL/GenBank/DDBJ databases">
        <title>Outbreak of Febrile Respiratory Illness Associated with various Adenovirus serotypes Infection in Chinese Military Training Camp: A literature review and cases reports.</title>
        <authorList>
            <person name="Lu Q."/>
            <person name="Guo C."/>
            <person name="Tong Y."/>
            <person name="Liu W."/>
            <person name="Cao W."/>
        </authorList>
    </citation>
    <scope>NUCLEOTIDE SEQUENCE [LARGE SCALE GENOMIC DNA]</scope>
    <source>
        <strain evidence="2">Hubei/JZ01/2013</strain>
    </source>
</reference>
<protein>
    <submittedName>
        <fullName evidence="1">23 kDa protein</fullName>
    </submittedName>
</protein>
<dbReference type="Proteomes" id="UP000315119">
    <property type="component" value="Segment"/>
</dbReference>
<evidence type="ECO:0000313" key="2">
    <source>
        <dbReference type="Proteomes" id="UP000315119"/>
    </source>
</evidence>
<organism evidence="1 2">
    <name type="scientific">Human adenovirus B serotype 7</name>
    <name type="common">HAdV-7</name>
    <name type="synonym">Human adenovirus 7</name>
    <dbReference type="NCBI Taxonomy" id="10519"/>
    <lineage>
        <taxon>Viruses</taxon>
        <taxon>Varidnaviria</taxon>
        <taxon>Bamfordvirae</taxon>
        <taxon>Preplasmiviricota</taxon>
        <taxon>Polisuviricotina</taxon>
        <taxon>Pharingeaviricetes</taxon>
        <taxon>Rowavirales</taxon>
        <taxon>Adenoviridae</taxon>
        <taxon>Mastadenovirus</taxon>
        <taxon>Mastadenovirus blackbeardi</taxon>
        <taxon>Human mastadenovirus B</taxon>
    </lineage>
</organism>
<proteinExistence type="predicted"/>
<sequence>MALSSCSLEPFPDPHDMTAAAACKKQEASYVVALPAENGVRR</sequence>
<name>A0A219PC04_ADE07</name>
<organismHost>
    <name type="scientific">Homo sapiens</name>
    <name type="common">Human</name>
    <dbReference type="NCBI Taxonomy" id="9606"/>
</organismHost>
<accession>A0A219PC04</accession>
<dbReference type="EMBL" id="KP896479">
    <property type="protein sequence ID" value="AMB61092.1"/>
    <property type="molecule type" value="Genomic_DNA"/>
</dbReference>